<organism evidence="1 2">
    <name type="scientific">Trinickia caryophylli</name>
    <name type="common">Paraburkholderia caryophylli</name>
    <dbReference type="NCBI Taxonomy" id="28094"/>
    <lineage>
        <taxon>Bacteria</taxon>
        <taxon>Pseudomonadati</taxon>
        <taxon>Pseudomonadota</taxon>
        <taxon>Betaproteobacteria</taxon>
        <taxon>Burkholderiales</taxon>
        <taxon>Burkholderiaceae</taxon>
        <taxon>Trinickia</taxon>
    </lineage>
</organism>
<keyword evidence="2" id="KW-1185">Reference proteome</keyword>
<dbReference type="AlphaFoldDB" id="A0A1X7CKL4"/>
<sequence>MAGVAICKRRLTVHYKWPRRAAEEAVRHAAPKMWGNETAQK</sequence>
<accession>A0A1X7CKL4</accession>
<proteinExistence type="predicted"/>
<protein>
    <submittedName>
        <fullName evidence="1">Uncharacterized protein</fullName>
    </submittedName>
</protein>
<dbReference type="STRING" id="28094.SAMN06295900_101530"/>
<evidence type="ECO:0000313" key="2">
    <source>
        <dbReference type="Proteomes" id="UP000192911"/>
    </source>
</evidence>
<dbReference type="Proteomes" id="UP000192911">
    <property type="component" value="Unassembled WGS sequence"/>
</dbReference>
<name>A0A1X7CKL4_TRICW</name>
<dbReference type="EMBL" id="FXAH01000001">
    <property type="protein sequence ID" value="SME98374.1"/>
    <property type="molecule type" value="Genomic_DNA"/>
</dbReference>
<gene>
    <name evidence="1" type="ORF">SAMN06295900_101530</name>
</gene>
<evidence type="ECO:0000313" key="1">
    <source>
        <dbReference type="EMBL" id="SME98374.1"/>
    </source>
</evidence>
<reference evidence="2" key="1">
    <citation type="submission" date="2017-04" db="EMBL/GenBank/DDBJ databases">
        <authorList>
            <person name="Varghese N."/>
            <person name="Submissions S."/>
        </authorList>
    </citation>
    <scope>NUCLEOTIDE SEQUENCE [LARGE SCALE GENOMIC DNA]</scope>
    <source>
        <strain evidence="2">Ballard 720</strain>
    </source>
</reference>